<keyword evidence="2" id="KW-1185">Reference proteome</keyword>
<reference evidence="1" key="1">
    <citation type="submission" date="2021-03" db="EMBL/GenBank/DDBJ databases">
        <title>Draft genome sequence of rust myrtle Austropuccinia psidii MF-1, a brazilian biotype.</title>
        <authorList>
            <person name="Quecine M.C."/>
            <person name="Pachon D.M.R."/>
            <person name="Bonatelli M.L."/>
            <person name="Correr F.H."/>
            <person name="Franceschini L.M."/>
            <person name="Leite T.F."/>
            <person name="Margarido G.R.A."/>
            <person name="Almeida C.A."/>
            <person name="Ferrarezi J.A."/>
            <person name="Labate C.A."/>
        </authorList>
    </citation>
    <scope>NUCLEOTIDE SEQUENCE</scope>
    <source>
        <strain evidence="1">MF-1</strain>
    </source>
</reference>
<dbReference type="Proteomes" id="UP000765509">
    <property type="component" value="Unassembled WGS sequence"/>
</dbReference>
<evidence type="ECO:0000313" key="2">
    <source>
        <dbReference type="Proteomes" id="UP000765509"/>
    </source>
</evidence>
<dbReference type="EMBL" id="AVOT02085349">
    <property type="protein sequence ID" value="MBW0569955.1"/>
    <property type="molecule type" value="Genomic_DNA"/>
</dbReference>
<organism evidence="1 2">
    <name type="scientific">Austropuccinia psidii MF-1</name>
    <dbReference type="NCBI Taxonomy" id="1389203"/>
    <lineage>
        <taxon>Eukaryota</taxon>
        <taxon>Fungi</taxon>
        <taxon>Dikarya</taxon>
        <taxon>Basidiomycota</taxon>
        <taxon>Pucciniomycotina</taxon>
        <taxon>Pucciniomycetes</taxon>
        <taxon>Pucciniales</taxon>
        <taxon>Sphaerophragmiaceae</taxon>
        <taxon>Austropuccinia</taxon>
    </lineage>
</organism>
<evidence type="ECO:0000313" key="1">
    <source>
        <dbReference type="EMBL" id="MBW0569955.1"/>
    </source>
</evidence>
<gene>
    <name evidence="1" type="ORF">O181_109670</name>
</gene>
<protein>
    <submittedName>
        <fullName evidence="1">Uncharacterized protein</fullName>
    </submittedName>
</protein>
<accession>A0A9Q3JUV0</accession>
<sequence>MASKPTFKMEKVVEQIKHIFKMKVSQPQRMTLLYWCCGNSNLRPGWGQLATPYLYGQFGPLWCPMAFFTYHSSLANHGLRPYPAIIGLPGQFPYPQPLLSGLGGLSVS</sequence>
<dbReference type="AlphaFoldDB" id="A0A9Q3JUV0"/>
<name>A0A9Q3JUV0_9BASI</name>
<comment type="caution">
    <text evidence="1">The sequence shown here is derived from an EMBL/GenBank/DDBJ whole genome shotgun (WGS) entry which is preliminary data.</text>
</comment>
<proteinExistence type="predicted"/>